<dbReference type="PANTHER" id="PTHR11702:SF44">
    <property type="entry name" value="GTP-BINDING PROTEIN OBGC, CHLOROPLASTIC"/>
    <property type="match status" value="1"/>
</dbReference>
<dbReference type="GO" id="GO:0005739">
    <property type="term" value="C:mitochondrion"/>
    <property type="evidence" value="ECO:0007669"/>
    <property type="project" value="TreeGrafter"/>
</dbReference>
<proteinExistence type="predicted"/>
<accession>A0AAV5HID6</accession>
<dbReference type="Gene3D" id="2.70.210.12">
    <property type="entry name" value="GTP1/OBG domain"/>
    <property type="match status" value="1"/>
</dbReference>
<dbReference type="Pfam" id="PF01018">
    <property type="entry name" value="GTP1_OBG"/>
    <property type="match status" value="1"/>
</dbReference>
<evidence type="ECO:0000313" key="3">
    <source>
        <dbReference type="Proteomes" id="UP001054252"/>
    </source>
</evidence>
<dbReference type="GO" id="GO:0042254">
    <property type="term" value="P:ribosome biogenesis"/>
    <property type="evidence" value="ECO:0007669"/>
    <property type="project" value="UniProtKB-UniRule"/>
</dbReference>
<keyword evidence="3" id="KW-1185">Reference proteome</keyword>
<dbReference type="GO" id="GO:0003924">
    <property type="term" value="F:GTPase activity"/>
    <property type="evidence" value="ECO:0007669"/>
    <property type="project" value="InterPro"/>
</dbReference>
<dbReference type="InterPro" id="IPR006169">
    <property type="entry name" value="GTP1_OBG_dom"/>
</dbReference>
<dbReference type="EMBL" id="BPVZ01000001">
    <property type="protein sequence ID" value="GKU85517.1"/>
    <property type="molecule type" value="Genomic_DNA"/>
</dbReference>
<evidence type="ECO:0000313" key="2">
    <source>
        <dbReference type="EMBL" id="GKU85517.1"/>
    </source>
</evidence>
<dbReference type="PANTHER" id="PTHR11702">
    <property type="entry name" value="DEVELOPMENTALLY REGULATED GTP-BINDING PROTEIN-RELATED"/>
    <property type="match status" value="1"/>
</dbReference>
<protein>
    <recommendedName>
        <fullName evidence="1">Obg domain-containing protein</fullName>
    </recommendedName>
</protein>
<gene>
    <name evidence="2" type="ORF">SLEP1_g184</name>
</gene>
<dbReference type="InterPro" id="IPR036726">
    <property type="entry name" value="GTP1_OBG_dom_sf"/>
</dbReference>
<comment type="caution">
    <text evidence="2">The sequence shown here is derived from an EMBL/GenBank/DDBJ whole genome shotgun (WGS) entry which is preliminary data.</text>
</comment>
<dbReference type="AlphaFoldDB" id="A0AAV5HID6"/>
<dbReference type="GO" id="GO:0005525">
    <property type="term" value="F:GTP binding"/>
    <property type="evidence" value="ECO:0007669"/>
    <property type="project" value="InterPro"/>
</dbReference>
<sequence>MLKRVDAGNGVVAFRRKKYVRLGGLSGGDGGRGGNVYVEVDAAMNSLLPFRNGVHFRAGKGGHGQGRMQKGGQWRGCGCESDAGDGYQGGWEGGGIVGTVVSGTASIAASWWERWPRQCLF</sequence>
<reference evidence="2 3" key="1">
    <citation type="journal article" date="2021" name="Commun. Biol.">
        <title>The genome of Shorea leprosula (Dipterocarpaceae) highlights the ecological relevance of drought in aseasonal tropical rainforests.</title>
        <authorList>
            <person name="Ng K.K.S."/>
            <person name="Kobayashi M.J."/>
            <person name="Fawcett J.A."/>
            <person name="Hatakeyama M."/>
            <person name="Paape T."/>
            <person name="Ng C.H."/>
            <person name="Ang C.C."/>
            <person name="Tnah L.H."/>
            <person name="Lee C.T."/>
            <person name="Nishiyama T."/>
            <person name="Sese J."/>
            <person name="O'Brien M.J."/>
            <person name="Copetti D."/>
            <person name="Mohd Noor M.I."/>
            <person name="Ong R.C."/>
            <person name="Putra M."/>
            <person name="Sireger I.Z."/>
            <person name="Indrioko S."/>
            <person name="Kosugi Y."/>
            <person name="Izuno A."/>
            <person name="Isagi Y."/>
            <person name="Lee S.L."/>
            <person name="Shimizu K.K."/>
        </authorList>
    </citation>
    <scope>NUCLEOTIDE SEQUENCE [LARGE SCALE GENOMIC DNA]</scope>
    <source>
        <strain evidence="2">214</strain>
    </source>
</reference>
<dbReference type="InterPro" id="IPR045086">
    <property type="entry name" value="OBG_GTPase"/>
</dbReference>
<feature type="domain" description="Obg" evidence="1">
    <location>
        <begin position="1"/>
        <end position="121"/>
    </location>
</feature>
<dbReference type="PROSITE" id="PS51883">
    <property type="entry name" value="OBG"/>
    <property type="match status" value="1"/>
</dbReference>
<dbReference type="Proteomes" id="UP001054252">
    <property type="component" value="Unassembled WGS sequence"/>
</dbReference>
<evidence type="ECO:0000259" key="1">
    <source>
        <dbReference type="PROSITE" id="PS51883"/>
    </source>
</evidence>
<organism evidence="2 3">
    <name type="scientific">Rubroshorea leprosula</name>
    <dbReference type="NCBI Taxonomy" id="152421"/>
    <lineage>
        <taxon>Eukaryota</taxon>
        <taxon>Viridiplantae</taxon>
        <taxon>Streptophyta</taxon>
        <taxon>Embryophyta</taxon>
        <taxon>Tracheophyta</taxon>
        <taxon>Spermatophyta</taxon>
        <taxon>Magnoliopsida</taxon>
        <taxon>eudicotyledons</taxon>
        <taxon>Gunneridae</taxon>
        <taxon>Pentapetalae</taxon>
        <taxon>rosids</taxon>
        <taxon>malvids</taxon>
        <taxon>Malvales</taxon>
        <taxon>Dipterocarpaceae</taxon>
        <taxon>Rubroshorea</taxon>
    </lineage>
</organism>
<dbReference type="SUPFAM" id="SSF82051">
    <property type="entry name" value="Obg GTP-binding protein N-terminal domain"/>
    <property type="match status" value="1"/>
</dbReference>
<name>A0AAV5HID6_9ROSI</name>